<evidence type="ECO:0000313" key="1">
    <source>
        <dbReference type="EMBL" id="KAJ8631437.1"/>
    </source>
</evidence>
<sequence>MAINAATLAPHIGWCNHLHLVCKWNQLLAHGPATIAMVMSTVARQELLIERRGVAPLGCVLSSGKMAGREMPVRTVLSDSNEYRPIGPSLFLFE</sequence>
<dbReference type="Proteomes" id="UP001234297">
    <property type="component" value="Chromosome 7"/>
</dbReference>
<proteinExistence type="predicted"/>
<keyword evidence="2" id="KW-1185">Reference proteome</keyword>
<comment type="caution">
    <text evidence="1">The sequence shown here is derived from an EMBL/GenBank/DDBJ whole genome shotgun (WGS) entry which is preliminary data.</text>
</comment>
<evidence type="ECO:0000313" key="2">
    <source>
        <dbReference type="Proteomes" id="UP001234297"/>
    </source>
</evidence>
<reference evidence="1 2" key="1">
    <citation type="journal article" date="2022" name="Hortic Res">
        <title>A haplotype resolved chromosomal level avocado genome allows analysis of novel avocado genes.</title>
        <authorList>
            <person name="Nath O."/>
            <person name="Fletcher S.J."/>
            <person name="Hayward A."/>
            <person name="Shaw L.M."/>
            <person name="Masouleh A.K."/>
            <person name="Furtado A."/>
            <person name="Henry R.J."/>
            <person name="Mitter N."/>
        </authorList>
    </citation>
    <scope>NUCLEOTIDE SEQUENCE [LARGE SCALE GENOMIC DNA]</scope>
    <source>
        <strain evidence="2">cv. Hass</strain>
    </source>
</reference>
<organism evidence="1 2">
    <name type="scientific">Persea americana</name>
    <name type="common">Avocado</name>
    <dbReference type="NCBI Taxonomy" id="3435"/>
    <lineage>
        <taxon>Eukaryota</taxon>
        <taxon>Viridiplantae</taxon>
        <taxon>Streptophyta</taxon>
        <taxon>Embryophyta</taxon>
        <taxon>Tracheophyta</taxon>
        <taxon>Spermatophyta</taxon>
        <taxon>Magnoliopsida</taxon>
        <taxon>Magnoliidae</taxon>
        <taxon>Laurales</taxon>
        <taxon>Lauraceae</taxon>
        <taxon>Persea</taxon>
    </lineage>
</organism>
<name>A0ACC2LD45_PERAE</name>
<protein>
    <submittedName>
        <fullName evidence="1">Uncharacterized protein</fullName>
    </submittedName>
</protein>
<dbReference type="EMBL" id="CM056815">
    <property type="protein sequence ID" value="KAJ8631437.1"/>
    <property type="molecule type" value="Genomic_DNA"/>
</dbReference>
<gene>
    <name evidence="1" type="ORF">MRB53_024760</name>
</gene>
<accession>A0ACC2LD45</accession>